<evidence type="ECO:0000313" key="2">
    <source>
        <dbReference type="Proteomes" id="UP000702209"/>
    </source>
</evidence>
<dbReference type="Proteomes" id="UP000702209">
    <property type="component" value="Unassembled WGS sequence"/>
</dbReference>
<dbReference type="InterPro" id="IPR011990">
    <property type="entry name" value="TPR-like_helical_dom_sf"/>
</dbReference>
<keyword evidence="2" id="KW-1185">Reference proteome</keyword>
<comment type="caution">
    <text evidence="1">The sequence shown here is derived from an EMBL/GenBank/DDBJ whole genome shotgun (WGS) entry which is preliminary data.</text>
</comment>
<dbReference type="EMBL" id="JADLQX010000009">
    <property type="protein sequence ID" value="MBF6298771.1"/>
    <property type="molecule type" value="Genomic_DNA"/>
</dbReference>
<accession>A0ABS0CQ58</accession>
<sequence>MNRRLWQEYSSVPTKAAALPAVREHLGVLISGLQRTDSHSVRRRLCELAAEVSQLAGEILFDGDRYPEAAYCYTVAASLSKEAAAWDLWACALTRQAYISIHDNCFPAAVTLTESARQLAQRGDHALATRYWVDAVQAQALAGLGDYAGWERAADSAEGVLSMGYLGSSGWLRFDGDRLAEERATSLVQLDQPDRAEQILEAALNNRLSSRRRASVLVDLAAVGAVKRDPFQAVMYGDAALDLARQTRSGYIARRLEDLRRRLAPLGDDRHVEHLDRQIDALSQNHAKSI</sequence>
<protein>
    <submittedName>
        <fullName evidence="1">Transcriptional regulator</fullName>
    </submittedName>
</protein>
<proteinExistence type="predicted"/>
<organism evidence="1 2">
    <name type="scientific">Nocardia amamiensis</name>
    <dbReference type="NCBI Taxonomy" id="404578"/>
    <lineage>
        <taxon>Bacteria</taxon>
        <taxon>Bacillati</taxon>
        <taxon>Actinomycetota</taxon>
        <taxon>Actinomycetes</taxon>
        <taxon>Mycobacteriales</taxon>
        <taxon>Nocardiaceae</taxon>
        <taxon>Nocardia</taxon>
    </lineage>
</organism>
<name>A0ABS0CQ58_9NOCA</name>
<reference evidence="1 2" key="1">
    <citation type="submission" date="2020-10" db="EMBL/GenBank/DDBJ databases">
        <title>Identification of Nocardia species via Next-generation sequencing and recognition of intraspecies genetic diversity.</title>
        <authorList>
            <person name="Li P."/>
            <person name="Li P."/>
            <person name="Lu B."/>
        </authorList>
    </citation>
    <scope>NUCLEOTIDE SEQUENCE [LARGE SCALE GENOMIC DNA]</scope>
    <source>
        <strain evidence="1 2">BJ06-0157</strain>
    </source>
</reference>
<dbReference type="SUPFAM" id="SSF48452">
    <property type="entry name" value="TPR-like"/>
    <property type="match status" value="1"/>
</dbReference>
<evidence type="ECO:0000313" key="1">
    <source>
        <dbReference type="EMBL" id="MBF6298771.1"/>
    </source>
</evidence>
<gene>
    <name evidence="1" type="ORF">IU459_14645</name>
</gene>